<dbReference type="InterPro" id="IPR014017">
    <property type="entry name" value="DNA_helicase_UvrD-like_C"/>
</dbReference>
<dbReference type="Pfam" id="PF12705">
    <property type="entry name" value="PDDEXK_1"/>
    <property type="match status" value="1"/>
</dbReference>
<evidence type="ECO:0000256" key="4">
    <source>
        <dbReference type="ARBA" id="ARBA00022763"/>
    </source>
</evidence>
<evidence type="ECO:0000256" key="8">
    <source>
        <dbReference type="ARBA" id="ARBA00022840"/>
    </source>
</evidence>
<evidence type="ECO:0000256" key="7">
    <source>
        <dbReference type="ARBA" id="ARBA00022839"/>
    </source>
</evidence>
<accession>N0E0W2</accession>
<dbReference type="InterPro" id="IPR014016">
    <property type="entry name" value="UvrD-like_ATP-bd"/>
</dbReference>
<keyword evidence="2" id="KW-0540">Nuclease</keyword>
<evidence type="ECO:0000256" key="11">
    <source>
        <dbReference type="ARBA" id="ARBA00023235"/>
    </source>
</evidence>
<dbReference type="Proteomes" id="UP000013167">
    <property type="component" value="Unassembled WGS sequence"/>
</dbReference>
<dbReference type="Pfam" id="PF00580">
    <property type="entry name" value="UvrD-helicase"/>
    <property type="match status" value="1"/>
</dbReference>
<dbReference type="Gene3D" id="3.40.50.300">
    <property type="entry name" value="P-loop containing nucleotide triphosphate hydrolases"/>
    <property type="match status" value="2"/>
</dbReference>
<evidence type="ECO:0000259" key="16">
    <source>
        <dbReference type="PROSITE" id="PS51198"/>
    </source>
</evidence>
<dbReference type="AlphaFoldDB" id="N0E0W2"/>
<evidence type="ECO:0000256" key="2">
    <source>
        <dbReference type="ARBA" id="ARBA00022722"/>
    </source>
</evidence>
<proteinExistence type="inferred from homology"/>
<evidence type="ECO:0000256" key="12">
    <source>
        <dbReference type="ARBA" id="ARBA00034617"/>
    </source>
</evidence>
<name>N0E0W2_9MICO</name>
<feature type="domain" description="UvrD-like helicase ATP-binding" evidence="16">
    <location>
        <begin position="15"/>
        <end position="310"/>
    </location>
</feature>
<dbReference type="PROSITE" id="PS51217">
    <property type="entry name" value="UVRD_HELICASE_CTER"/>
    <property type="match status" value="1"/>
</dbReference>
<keyword evidence="9" id="KW-0238">DNA-binding</keyword>
<keyword evidence="6 15" id="KW-0347">Helicase</keyword>
<dbReference type="InterPro" id="IPR000212">
    <property type="entry name" value="DNA_helicase_UvrD/REP"/>
</dbReference>
<evidence type="ECO:0000259" key="17">
    <source>
        <dbReference type="PROSITE" id="PS51217"/>
    </source>
</evidence>
<evidence type="ECO:0000256" key="3">
    <source>
        <dbReference type="ARBA" id="ARBA00022741"/>
    </source>
</evidence>
<keyword evidence="4" id="KW-0227">DNA damage</keyword>
<dbReference type="Gene3D" id="1.10.486.10">
    <property type="entry name" value="PCRA, domain 4"/>
    <property type="match status" value="1"/>
</dbReference>
<feature type="binding site" evidence="15">
    <location>
        <begin position="36"/>
        <end position="43"/>
    </location>
    <ligand>
        <name>ATP</name>
        <dbReference type="ChEBI" id="CHEBI:30616"/>
    </ligand>
</feature>
<evidence type="ECO:0000256" key="1">
    <source>
        <dbReference type="ARBA" id="ARBA00009922"/>
    </source>
</evidence>
<dbReference type="GO" id="GO:0005829">
    <property type="term" value="C:cytosol"/>
    <property type="evidence" value="ECO:0007669"/>
    <property type="project" value="TreeGrafter"/>
</dbReference>
<evidence type="ECO:0000256" key="5">
    <source>
        <dbReference type="ARBA" id="ARBA00022801"/>
    </source>
</evidence>
<evidence type="ECO:0000313" key="19">
    <source>
        <dbReference type="Proteomes" id="UP000013167"/>
    </source>
</evidence>
<evidence type="ECO:0000256" key="9">
    <source>
        <dbReference type="ARBA" id="ARBA00023125"/>
    </source>
</evidence>
<sequence>MVTLVRAPMAPPRAWDTDPCQEAVLADRSAVLRVLGGPGTGKTTLAARIVAERVATGEITPDTCLVLAPTRRAADRVRDLVTTQVSGTHSGPLARTPHSFAFGVLRRQAAQRGEPLPRLISGPEQDVILRELLMGYAAEPALSPTWPEALGEALATRTFRGELRDLLMRAVELGLDVDGLQSLGHRHGRPEWVAAAQVLEDYDRVTALGSPGALDPAWLLGSVATALASDAGLAQSVRADLRLVIVDDAQELTPAGADLVRSLCVEGVDLVLLGDPDVATQTFRGAEPHLLTSGWQGATELTLDRGHRLPETVHEAAARVVGHIGTGAGVAQRHSSADDRGGDVAVHVFRTTAQEATWVADHLRRRHLVDGIPWHRMAVIVRSAAGSATISRVLRGAGVPVDLVARIPVRDHPAVRPFLTVAGALLRADGPDSVHVGVDEAVDLMGSPLGGADSVALRRLRRSLRRQELASGGGRPSGELLAAALVDPELVLPLGPEAGGLRRVHRVITAGRRCLSGGSTDVEELLWALWQASGLAEPWQRAALAGDPGGRRADDALDAMLALFDAAAQFTERLPGAAPRAFFDHLLAQDLAADTLAARAVAGDAVALLTSAEASGQEWDVVCVVGVQEGVWPDPRLRGALLGAADLVDAARGRPVDRVTARAGVIHDETRLFHVALTRARHEVAVTAVRSEDLQPSPYLDVVAPRSQPSEPRIPTEGGRTLSLAGLVGELRQALVSADPAERAGAANSLATLVRAGVPGADPANWWPLVEVSDTRARRAPGQEVRISPSRLDRFAKCQLQWFLAGSGGQGPSMGASQVGSLVHEIAHDLEDTTAPAYAAEVRARWGRLGLPDNWLSRKSLAEAVAMTGALAGHIAQSRAQGWERVGTEVDVDVKVGTARIIGRVDRVERDALGRVRIVDLKTGSSKPSVAEVERHPQLGAYQVAVDAGGFGPGVASAGAALLQLGKAAKSTTDLQVQRALRDDPDPRWATDLIARDAEAMAGASFLATPSRSMCGTCQVRSSCPAQAEGRSLS</sequence>
<dbReference type="GO" id="GO:0004527">
    <property type="term" value="F:exonuclease activity"/>
    <property type="evidence" value="ECO:0007669"/>
    <property type="project" value="UniProtKB-KW"/>
</dbReference>
<evidence type="ECO:0000256" key="10">
    <source>
        <dbReference type="ARBA" id="ARBA00023204"/>
    </source>
</evidence>
<dbReference type="InterPro" id="IPR027417">
    <property type="entry name" value="P-loop_NTPase"/>
</dbReference>
<dbReference type="STRING" id="1193181.BN10_1070004"/>
<dbReference type="GO" id="GO:0033202">
    <property type="term" value="C:DNA helicase complex"/>
    <property type="evidence" value="ECO:0007669"/>
    <property type="project" value="TreeGrafter"/>
</dbReference>
<dbReference type="InterPro" id="IPR013986">
    <property type="entry name" value="DExx_box_DNA_helicase_dom_sf"/>
</dbReference>
<organism evidence="18 19">
    <name type="scientific">Phycicoccus elongatus Lp2</name>
    <dbReference type="NCBI Taxonomy" id="1193181"/>
    <lineage>
        <taxon>Bacteria</taxon>
        <taxon>Bacillati</taxon>
        <taxon>Actinomycetota</taxon>
        <taxon>Actinomycetes</taxon>
        <taxon>Micrococcales</taxon>
        <taxon>Intrasporangiaceae</taxon>
        <taxon>Phycicoccus</taxon>
    </lineage>
</organism>
<dbReference type="InterPro" id="IPR011604">
    <property type="entry name" value="PDDEXK-like_dom_sf"/>
</dbReference>
<comment type="catalytic activity">
    <reaction evidence="12">
        <text>Couples ATP hydrolysis with the unwinding of duplex DNA by translocating in the 3'-5' direction.</text>
        <dbReference type="EC" id="5.6.2.4"/>
    </reaction>
</comment>
<keyword evidence="3 15" id="KW-0547">Nucleotide-binding</keyword>
<dbReference type="PANTHER" id="PTHR11070:SF59">
    <property type="entry name" value="DNA 3'-5' HELICASE"/>
    <property type="match status" value="1"/>
</dbReference>
<dbReference type="PROSITE" id="PS51198">
    <property type="entry name" value="UVRD_HELICASE_ATP_BIND"/>
    <property type="match status" value="1"/>
</dbReference>
<dbReference type="Gene3D" id="3.90.320.10">
    <property type="match status" value="1"/>
</dbReference>
<dbReference type="GO" id="GO:0003677">
    <property type="term" value="F:DNA binding"/>
    <property type="evidence" value="ECO:0007669"/>
    <property type="project" value="UniProtKB-KW"/>
</dbReference>
<dbReference type="Gene3D" id="1.10.10.160">
    <property type="match status" value="1"/>
</dbReference>
<dbReference type="SUPFAM" id="SSF52540">
    <property type="entry name" value="P-loop containing nucleoside triphosphate hydrolases"/>
    <property type="match status" value="1"/>
</dbReference>
<dbReference type="PANTHER" id="PTHR11070">
    <property type="entry name" value="UVRD / RECB / PCRA DNA HELICASE FAMILY MEMBER"/>
    <property type="match status" value="1"/>
</dbReference>
<dbReference type="RefSeq" id="WP_010851468.1">
    <property type="nucleotide sequence ID" value="NZ_HF570956.1"/>
</dbReference>
<evidence type="ECO:0000313" key="18">
    <source>
        <dbReference type="EMBL" id="CCH68564.1"/>
    </source>
</evidence>
<keyword evidence="5 15" id="KW-0378">Hydrolase</keyword>
<keyword evidence="8 15" id="KW-0067">ATP-binding</keyword>
<dbReference type="eggNOG" id="COG2887">
    <property type="taxonomic scope" value="Bacteria"/>
</dbReference>
<reference evidence="18 19" key="1">
    <citation type="journal article" date="2013" name="ISME J.">
        <title>A metabolic model for members of the genus Tetrasphaera involved in enhanced biological phosphorus removal.</title>
        <authorList>
            <person name="Kristiansen R."/>
            <person name="Nguyen H.T.T."/>
            <person name="Saunders A.M."/>
            <person name="Nielsen J.L."/>
            <person name="Wimmer R."/>
            <person name="Le V.Q."/>
            <person name="McIlroy S.J."/>
            <person name="Petrovski S."/>
            <person name="Seviour R.J."/>
            <person name="Calteau A."/>
            <person name="Nielsen K.L."/>
            <person name="Nielsen P.H."/>
        </authorList>
    </citation>
    <scope>NUCLEOTIDE SEQUENCE [LARGE SCALE GENOMIC DNA]</scope>
    <source>
        <strain evidence="18 19">Lp2</strain>
    </source>
</reference>
<dbReference type="HOGENOM" id="CLU_004900_0_0_11"/>
<comment type="caution">
    <text evidence="18">The sequence shown here is derived from an EMBL/GenBank/DDBJ whole genome shotgun (WGS) entry which is preliminary data.</text>
</comment>
<dbReference type="EMBL" id="CAIZ01000010">
    <property type="protein sequence ID" value="CCH68564.1"/>
    <property type="molecule type" value="Genomic_DNA"/>
</dbReference>
<dbReference type="InterPro" id="IPR038726">
    <property type="entry name" value="PDDEXK_AddAB-type"/>
</dbReference>
<dbReference type="GO" id="GO:0005524">
    <property type="term" value="F:ATP binding"/>
    <property type="evidence" value="ECO:0007669"/>
    <property type="project" value="UniProtKB-UniRule"/>
</dbReference>
<evidence type="ECO:0000256" key="6">
    <source>
        <dbReference type="ARBA" id="ARBA00022806"/>
    </source>
</evidence>
<feature type="domain" description="UvrD-like helicase C-terminal" evidence="17">
    <location>
        <begin position="311"/>
        <end position="616"/>
    </location>
</feature>
<keyword evidence="19" id="KW-1185">Reference proteome</keyword>
<evidence type="ECO:0000256" key="15">
    <source>
        <dbReference type="PROSITE-ProRule" id="PRU00560"/>
    </source>
</evidence>
<comment type="catalytic activity">
    <reaction evidence="14">
        <text>ATP + H2O = ADP + phosphate + H(+)</text>
        <dbReference type="Rhea" id="RHEA:13065"/>
        <dbReference type="ChEBI" id="CHEBI:15377"/>
        <dbReference type="ChEBI" id="CHEBI:15378"/>
        <dbReference type="ChEBI" id="CHEBI:30616"/>
        <dbReference type="ChEBI" id="CHEBI:43474"/>
        <dbReference type="ChEBI" id="CHEBI:456216"/>
        <dbReference type="EC" id="5.6.2.4"/>
    </reaction>
</comment>
<protein>
    <recommendedName>
        <fullName evidence="13">DNA 3'-5' helicase</fullName>
        <ecNumber evidence="13">5.6.2.4</ecNumber>
    </recommendedName>
</protein>
<keyword evidence="11" id="KW-0413">Isomerase</keyword>
<evidence type="ECO:0000256" key="14">
    <source>
        <dbReference type="ARBA" id="ARBA00048988"/>
    </source>
</evidence>
<keyword evidence="7" id="KW-0269">Exonuclease</keyword>
<evidence type="ECO:0000256" key="13">
    <source>
        <dbReference type="ARBA" id="ARBA00034808"/>
    </source>
</evidence>
<dbReference type="eggNOG" id="COG0210">
    <property type="taxonomic scope" value="Bacteria"/>
</dbReference>
<dbReference type="GO" id="GO:0043138">
    <property type="term" value="F:3'-5' DNA helicase activity"/>
    <property type="evidence" value="ECO:0007669"/>
    <property type="project" value="UniProtKB-EC"/>
</dbReference>
<gene>
    <name evidence="18" type="ORF">BN10_1070004</name>
</gene>
<dbReference type="GO" id="GO:0000725">
    <property type="term" value="P:recombinational repair"/>
    <property type="evidence" value="ECO:0007669"/>
    <property type="project" value="TreeGrafter"/>
</dbReference>
<dbReference type="Pfam" id="PF13361">
    <property type="entry name" value="UvrD_C"/>
    <property type="match status" value="1"/>
</dbReference>
<keyword evidence="10" id="KW-0234">DNA repair</keyword>
<dbReference type="EC" id="5.6.2.4" evidence="13"/>
<comment type="similarity">
    <text evidence="1">Belongs to the helicase family. UvrD subfamily.</text>
</comment>